<evidence type="ECO:0000313" key="4">
    <source>
        <dbReference type="Proteomes" id="UP001360560"/>
    </source>
</evidence>
<dbReference type="InterPro" id="IPR036865">
    <property type="entry name" value="CRAL-TRIO_dom_sf"/>
</dbReference>
<dbReference type="Gene3D" id="3.40.525.10">
    <property type="entry name" value="CRAL-TRIO lipid binding domain"/>
    <property type="match status" value="1"/>
</dbReference>
<dbReference type="EMBL" id="BTFZ01000011">
    <property type="protein sequence ID" value="GMM35718.1"/>
    <property type="molecule type" value="Genomic_DNA"/>
</dbReference>
<feature type="compositionally biased region" description="Polar residues" evidence="1">
    <location>
        <begin position="625"/>
        <end position="643"/>
    </location>
</feature>
<evidence type="ECO:0000313" key="3">
    <source>
        <dbReference type="EMBL" id="GMM35718.1"/>
    </source>
</evidence>
<dbReference type="Pfam" id="PF13716">
    <property type="entry name" value="CRAL_TRIO_2"/>
    <property type="match status" value="1"/>
</dbReference>
<evidence type="ECO:0000256" key="1">
    <source>
        <dbReference type="SAM" id="MobiDB-lite"/>
    </source>
</evidence>
<proteinExistence type="predicted"/>
<comment type="caution">
    <text evidence="3">The sequence shown here is derived from an EMBL/GenBank/DDBJ whole genome shotgun (WGS) entry which is preliminary data.</text>
</comment>
<sequence length="782" mass="89337">MSFDLNKILFKSATYDPSTKLPIYVFDTTALPNPAQCNFLALIGLLVDKIPDSNYVLVFFTAGLSNDKNLIDCQENNSDTFKFSWIWGVRTFQLIPPEKRKFLRKIYIIHESWWIRALTEVVKNLVSSKFLNREKIIHVSNLSELSKHLDITKINISLTNYCYEFFKIYNSENNLNKKSLLNIRKQEPSTPPKVVIPIHIPDIFGVAISPLSNQLSWYYYNLIFVKFLQLYYLPDYNIKSQQLHLILFHNNSPSLSFKSNILQDSISRNQLISLDQFELSTLFSTWRYFLKRLKNDYAMIPLGPVIMNKNKLVDFEQINDLTNRIFELNGYHELLNDIMNFFIVPMIIHDTNHLVKNSKGNNGNQIVDKYFTKICRFLMQFMCGILVNYSEDERQAGIKYVGKLIRYWPYLDVNYYRAPTNKPLPPTPRISANHCNLNISPLAPVENCELTRNLYDYIMHTNLISRNLEFLNDKVSINDKLRDQKHLNNFNILPKSDFEYQNLAQINTITFADLELLGDGKENEKPVEASYATEGTSFKSINDKIRSNFKTYFSNPLSDSNFASSVTSSAEISISKSFSSLGFKSAAPPPPEKKPQHQRAKTISSLAKEPKITPMAPPPPRLPPRSNSVTSSPVRSQNSNGSSDAVFKKPMIPLRSSSPGLKYASSQESLASVTSKRSMSSINNDIFSSPKSNSVYSAGWKPSTISLSSNPINSTPTLTKKPSITKVVRKATSQEFIIADKKKYAGIENGKVNKLAQLFEERLEGMEILAEIEAEKFFRRLV</sequence>
<feature type="domain" description="CRAL-TRIO" evidence="2">
    <location>
        <begin position="22"/>
        <end position="158"/>
    </location>
</feature>
<gene>
    <name evidence="3" type="ORF">DASC09_030430</name>
</gene>
<name>A0AAV5QLH8_9ASCO</name>
<dbReference type="Proteomes" id="UP001360560">
    <property type="component" value="Unassembled WGS sequence"/>
</dbReference>
<protein>
    <submittedName>
        <fullName evidence="3">Ecm25 protein</fullName>
    </submittedName>
</protein>
<accession>A0AAV5QLH8</accession>
<keyword evidence="4" id="KW-1185">Reference proteome</keyword>
<evidence type="ECO:0000259" key="2">
    <source>
        <dbReference type="Pfam" id="PF13716"/>
    </source>
</evidence>
<organism evidence="3 4">
    <name type="scientific">Saccharomycopsis crataegensis</name>
    <dbReference type="NCBI Taxonomy" id="43959"/>
    <lineage>
        <taxon>Eukaryota</taxon>
        <taxon>Fungi</taxon>
        <taxon>Dikarya</taxon>
        <taxon>Ascomycota</taxon>
        <taxon>Saccharomycotina</taxon>
        <taxon>Saccharomycetes</taxon>
        <taxon>Saccharomycopsidaceae</taxon>
        <taxon>Saccharomycopsis</taxon>
    </lineage>
</organism>
<dbReference type="RefSeq" id="XP_064852714.1">
    <property type="nucleotide sequence ID" value="XM_064996642.1"/>
</dbReference>
<dbReference type="SUPFAM" id="SSF52087">
    <property type="entry name" value="CRAL/TRIO domain"/>
    <property type="match status" value="1"/>
</dbReference>
<feature type="region of interest" description="Disordered" evidence="1">
    <location>
        <begin position="583"/>
        <end position="651"/>
    </location>
</feature>
<dbReference type="AlphaFoldDB" id="A0AAV5QLH8"/>
<dbReference type="GeneID" id="90073693"/>
<reference evidence="3 4" key="1">
    <citation type="journal article" date="2023" name="Elife">
        <title>Identification of key yeast species and microbe-microbe interactions impacting larval growth of Drosophila in the wild.</title>
        <authorList>
            <person name="Mure A."/>
            <person name="Sugiura Y."/>
            <person name="Maeda R."/>
            <person name="Honda K."/>
            <person name="Sakurai N."/>
            <person name="Takahashi Y."/>
            <person name="Watada M."/>
            <person name="Katoh T."/>
            <person name="Gotoh A."/>
            <person name="Gotoh Y."/>
            <person name="Taniguchi I."/>
            <person name="Nakamura K."/>
            <person name="Hayashi T."/>
            <person name="Katayama T."/>
            <person name="Uemura T."/>
            <person name="Hattori Y."/>
        </authorList>
    </citation>
    <scope>NUCLEOTIDE SEQUENCE [LARGE SCALE GENOMIC DNA]</scope>
    <source>
        <strain evidence="3 4">SC-9</strain>
    </source>
</reference>
<dbReference type="InterPro" id="IPR001251">
    <property type="entry name" value="CRAL-TRIO_dom"/>
</dbReference>